<dbReference type="InterPro" id="IPR036661">
    <property type="entry name" value="Luciferase-like_sf"/>
</dbReference>
<keyword evidence="7" id="KW-1185">Reference proteome</keyword>
<reference evidence="6 7" key="1">
    <citation type="submission" date="2019-12" db="EMBL/GenBank/DDBJ databases">
        <authorList>
            <person name="Kun Z."/>
        </authorList>
    </citation>
    <scope>NUCLEOTIDE SEQUENCE [LARGE SCALE GENOMIC DNA]</scope>
    <source>
        <strain evidence="6 7">YIM 123512</strain>
    </source>
</reference>
<feature type="domain" description="Luciferase-like" evidence="5">
    <location>
        <begin position="22"/>
        <end position="268"/>
    </location>
</feature>
<keyword evidence="1" id="KW-0285">Flavoprotein</keyword>
<dbReference type="Gene3D" id="3.20.20.30">
    <property type="entry name" value="Luciferase-like domain"/>
    <property type="match status" value="1"/>
</dbReference>
<evidence type="ECO:0000256" key="4">
    <source>
        <dbReference type="ARBA" id="ARBA00023033"/>
    </source>
</evidence>
<dbReference type="PANTHER" id="PTHR42847:SF4">
    <property type="entry name" value="ALKANESULFONATE MONOOXYGENASE-RELATED"/>
    <property type="match status" value="1"/>
</dbReference>
<dbReference type="EMBL" id="WUEK01000006">
    <property type="protein sequence ID" value="MXG90043.1"/>
    <property type="molecule type" value="Genomic_DNA"/>
</dbReference>
<protein>
    <submittedName>
        <fullName evidence="6">TIGR03619 family F420-dependent LLM class oxidoreductase</fullName>
        <ecNumber evidence="6">1.-.-.-</ecNumber>
    </submittedName>
</protein>
<dbReference type="InterPro" id="IPR050172">
    <property type="entry name" value="SsuD_RutA_monooxygenase"/>
</dbReference>
<keyword evidence="4" id="KW-0503">Monooxygenase</keyword>
<evidence type="ECO:0000259" key="5">
    <source>
        <dbReference type="Pfam" id="PF00296"/>
    </source>
</evidence>
<keyword evidence="3 6" id="KW-0560">Oxidoreductase</keyword>
<evidence type="ECO:0000256" key="1">
    <source>
        <dbReference type="ARBA" id="ARBA00022630"/>
    </source>
</evidence>
<dbReference type="RefSeq" id="WP_160877994.1">
    <property type="nucleotide sequence ID" value="NZ_WUEK01000006.1"/>
</dbReference>
<name>A0A6L7ERW0_9ACTN</name>
<dbReference type="InterPro" id="IPR019921">
    <property type="entry name" value="Lucif-like_OxRdtase_Rv2161c"/>
</dbReference>
<keyword evidence="2" id="KW-0288">FMN</keyword>
<dbReference type="Pfam" id="PF00296">
    <property type="entry name" value="Bac_luciferase"/>
    <property type="match status" value="1"/>
</dbReference>
<evidence type="ECO:0000256" key="3">
    <source>
        <dbReference type="ARBA" id="ARBA00023002"/>
    </source>
</evidence>
<dbReference type="EC" id="1.-.-.-" evidence="6"/>
<dbReference type="InterPro" id="IPR011251">
    <property type="entry name" value="Luciferase-like_dom"/>
</dbReference>
<sequence>MTASPDAPAVARQVALGAKLPHTGAVDPVSIPARARALEEAGFDSLWVSDHVAMPLEIGSHYPFAQDGKATWKGDVPYVEALVAMTAAAAATERVRIGSAVLVLPMRNPVLLAKQVASMDVLSGGRIELGVGAGWLREEFEALDASFEDRGKRTEEWIALLRDCWSGYPSAHDGLYPLADGLVQLPTPAHAVPILVGGHTKAAFRRAGSLGDGWLAQQAVPELDVEHLAGEIEAVREQARKVERDPASLRFVLRLVESLGRETDVAARLGDLAAAGVHEVIVDLPLDGDPRASHDALRGA</sequence>
<evidence type="ECO:0000256" key="2">
    <source>
        <dbReference type="ARBA" id="ARBA00022643"/>
    </source>
</evidence>
<dbReference type="GO" id="GO:0046306">
    <property type="term" value="P:alkanesulfonate catabolic process"/>
    <property type="evidence" value="ECO:0007669"/>
    <property type="project" value="TreeGrafter"/>
</dbReference>
<comment type="caution">
    <text evidence="6">The sequence shown here is derived from an EMBL/GenBank/DDBJ whole genome shotgun (WGS) entry which is preliminary data.</text>
</comment>
<proteinExistence type="predicted"/>
<accession>A0A6L7ERW0</accession>
<dbReference type="PANTHER" id="PTHR42847">
    <property type="entry name" value="ALKANESULFONATE MONOOXYGENASE"/>
    <property type="match status" value="1"/>
</dbReference>
<dbReference type="SUPFAM" id="SSF51679">
    <property type="entry name" value="Bacterial luciferase-like"/>
    <property type="match status" value="1"/>
</dbReference>
<dbReference type="GO" id="GO:0008726">
    <property type="term" value="F:alkanesulfonate monooxygenase activity"/>
    <property type="evidence" value="ECO:0007669"/>
    <property type="project" value="TreeGrafter"/>
</dbReference>
<evidence type="ECO:0000313" key="7">
    <source>
        <dbReference type="Proteomes" id="UP000473325"/>
    </source>
</evidence>
<dbReference type="NCBIfam" id="TIGR03619">
    <property type="entry name" value="F420_Rv2161c"/>
    <property type="match status" value="1"/>
</dbReference>
<gene>
    <name evidence="6" type="ORF">GRQ65_10810</name>
</gene>
<organism evidence="6 7">
    <name type="scientific">Nocardioides flavescens</name>
    <dbReference type="NCBI Taxonomy" id="2691959"/>
    <lineage>
        <taxon>Bacteria</taxon>
        <taxon>Bacillati</taxon>
        <taxon>Actinomycetota</taxon>
        <taxon>Actinomycetes</taxon>
        <taxon>Propionibacteriales</taxon>
        <taxon>Nocardioidaceae</taxon>
        <taxon>Nocardioides</taxon>
    </lineage>
</organism>
<evidence type="ECO:0000313" key="6">
    <source>
        <dbReference type="EMBL" id="MXG90043.1"/>
    </source>
</evidence>
<dbReference type="AlphaFoldDB" id="A0A6L7ERW0"/>
<dbReference type="Proteomes" id="UP000473325">
    <property type="component" value="Unassembled WGS sequence"/>
</dbReference>